<dbReference type="GO" id="GO:0005737">
    <property type="term" value="C:cytoplasm"/>
    <property type="evidence" value="ECO:0007669"/>
    <property type="project" value="TreeGrafter"/>
</dbReference>
<dbReference type="VEuPathDB" id="FungiDB:BTJ68_10044"/>
<evidence type="ECO:0000313" key="3">
    <source>
        <dbReference type="EMBL" id="RMY45182.1"/>
    </source>
</evidence>
<name>A0A3M7BZA7_HORWE</name>
<dbReference type="EMBL" id="QWIO01003338">
    <property type="protein sequence ID" value="RMY45182.1"/>
    <property type="molecule type" value="Genomic_DNA"/>
</dbReference>
<organism evidence="3 4">
    <name type="scientific">Hortaea werneckii</name>
    <name type="common">Black yeast</name>
    <name type="synonym">Cladosporium werneckii</name>
    <dbReference type="NCBI Taxonomy" id="91943"/>
    <lineage>
        <taxon>Eukaryota</taxon>
        <taxon>Fungi</taxon>
        <taxon>Dikarya</taxon>
        <taxon>Ascomycota</taxon>
        <taxon>Pezizomycotina</taxon>
        <taxon>Dothideomycetes</taxon>
        <taxon>Dothideomycetidae</taxon>
        <taxon>Mycosphaerellales</taxon>
        <taxon>Teratosphaeriaceae</taxon>
        <taxon>Hortaea</taxon>
    </lineage>
</organism>
<dbReference type="InterPro" id="IPR050167">
    <property type="entry name" value="Ser_Thr_protein_kinase"/>
</dbReference>
<evidence type="ECO:0000256" key="1">
    <source>
        <dbReference type="SAM" id="MobiDB-lite"/>
    </source>
</evidence>
<feature type="compositionally biased region" description="Low complexity" evidence="1">
    <location>
        <begin position="725"/>
        <end position="762"/>
    </location>
</feature>
<dbReference type="InterPro" id="IPR011009">
    <property type="entry name" value="Kinase-like_dom_sf"/>
</dbReference>
<feature type="compositionally biased region" description="Gly residues" evidence="1">
    <location>
        <begin position="713"/>
        <end position="724"/>
    </location>
</feature>
<feature type="compositionally biased region" description="Polar residues" evidence="1">
    <location>
        <begin position="147"/>
        <end position="158"/>
    </location>
</feature>
<dbReference type="GO" id="GO:0005524">
    <property type="term" value="F:ATP binding"/>
    <property type="evidence" value="ECO:0007669"/>
    <property type="project" value="InterPro"/>
</dbReference>
<dbReference type="Pfam" id="PF00069">
    <property type="entry name" value="Pkinase"/>
    <property type="match status" value="1"/>
</dbReference>
<dbReference type="InterPro" id="IPR000719">
    <property type="entry name" value="Prot_kinase_dom"/>
</dbReference>
<comment type="caution">
    <text evidence="3">The sequence shown here is derived from an EMBL/GenBank/DDBJ whole genome shotgun (WGS) entry which is preliminary data.</text>
</comment>
<dbReference type="PANTHER" id="PTHR23257">
    <property type="entry name" value="SERINE-THREONINE PROTEIN KINASE"/>
    <property type="match status" value="1"/>
</dbReference>
<feature type="compositionally biased region" description="Gly residues" evidence="1">
    <location>
        <begin position="763"/>
        <end position="775"/>
    </location>
</feature>
<dbReference type="AlphaFoldDB" id="A0A3M7BZA7"/>
<dbReference type="Proteomes" id="UP000269539">
    <property type="component" value="Unassembled WGS sequence"/>
</dbReference>
<feature type="compositionally biased region" description="Basic and acidic residues" evidence="1">
    <location>
        <begin position="163"/>
        <end position="180"/>
    </location>
</feature>
<dbReference type="Gene3D" id="1.10.510.10">
    <property type="entry name" value="Transferase(Phosphotransferase) domain 1"/>
    <property type="match status" value="1"/>
</dbReference>
<protein>
    <recommendedName>
        <fullName evidence="2">Protein kinase domain-containing protein</fullName>
    </recommendedName>
</protein>
<feature type="domain" description="Protein kinase" evidence="2">
    <location>
        <begin position="338"/>
        <end position="580"/>
    </location>
</feature>
<proteinExistence type="predicted"/>
<evidence type="ECO:0000313" key="4">
    <source>
        <dbReference type="Proteomes" id="UP000269539"/>
    </source>
</evidence>
<dbReference type="SUPFAM" id="SSF56112">
    <property type="entry name" value="Protein kinase-like (PK-like)"/>
    <property type="match status" value="1"/>
</dbReference>
<dbReference type="GO" id="GO:0004672">
    <property type="term" value="F:protein kinase activity"/>
    <property type="evidence" value="ECO:0007669"/>
    <property type="project" value="InterPro"/>
</dbReference>
<sequence>MPHPFSFVNPDDTAIQVQELDPDLAHKQSRKQSFWRDIGSFWKRPHRDEVEALPQLAPLEQAPLAECFPRRRRSLQEKSTARRRVIPSLPRPQTFTRQESEKRERLEPTLEQYKELGGERRRALSASAARRATSPPIVPFPSLSAPEVNTSDRISSPAPQDRPPADVEPQKPSRDPHDLPPLEIPEPIVDGLDYDSHTDDGEVDRVALEAEYEQRWILNLSMHFRDKSNREKFFVTYAETPSKWRRLTVSLDYRDAPDDSLEADLSTLQYQRDKSCRIYEAIRESLPDIQFYDTVTNLKLETTSEDGQLHVHVREDANEMINYPSISLFHHVQIPRFTESEVDFISHLSGFVYKVHAGGRTVIKKEIPGPDTVDEFLYEVNALDSLRGCESIIQLEGLVTNDSGDAVKGLLISYAPGGALVDILYDYNGGLPWYRREKWAKQIVQGLSDIHEAGFVQGDFTLSNIVIDVYDNAQIIDINRRGCPVGWEPPELSRLIDSGQRISMCISVKTDLYQLGMVLWALAEQIDEPERVERPLARLIDGVPAYYSELVEICLSDRPQSRWPASRLLRMFPHRRHSPVSFQPPPDRHSPISFQPHPDRRPTSPDPFDNAGPNPADLRPSSTHRSAKEYIDPDMAITLEEVRKRRPHPPPTTSPSTTNDQQVDIPPNQVTYLDPTATATAPSSSYPASTTYHFDSSGSWIVGRSRSRRGSSPRGGGGGGGGGQRSSPLSSSQRTRRPSSPLPRSVASSRTSVSSASSVAAGGDRGGSGEGLSGRGRGREKGCGSVDEGVGIGIRDGQREGKGKGDEDRIRPEGDEERVGPGSDEESAL</sequence>
<reference evidence="3 4" key="1">
    <citation type="journal article" date="2018" name="BMC Genomics">
        <title>Genomic evidence for intraspecific hybridization in a clonal and extremely halotolerant yeast.</title>
        <authorList>
            <person name="Gostincar C."/>
            <person name="Stajich J.E."/>
            <person name="Zupancic J."/>
            <person name="Zalar P."/>
            <person name="Gunde-Cimerman N."/>
        </authorList>
    </citation>
    <scope>NUCLEOTIDE SEQUENCE [LARGE SCALE GENOMIC DNA]</scope>
    <source>
        <strain evidence="3 4">EXF-10513</strain>
    </source>
</reference>
<dbReference type="GO" id="GO:0007165">
    <property type="term" value="P:signal transduction"/>
    <property type="evidence" value="ECO:0007669"/>
    <property type="project" value="TreeGrafter"/>
</dbReference>
<dbReference type="PROSITE" id="PS50011">
    <property type="entry name" value="PROTEIN_KINASE_DOM"/>
    <property type="match status" value="1"/>
</dbReference>
<feature type="region of interest" description="Disordered" evidence="1">
    <location>
        <begin position="576"/>
        <end position="829"/>
    </location>
</feature>
<gene>
    <name evidence="3" type="ORF">D0864_15489</name>
</gene>
<feature type="compositionally biased region" description="Basic and acidic residues" evidence="1">
    <location>
        <begin position="796"/>
        <end position="819"/>
    </location>
</feature>
<feature type="region of interest" description="Disordered" evidence="1">
    <location>
        <begin position="70"/>
        <end position="190"/>
    </location>
</feature>
<accession>A0A3M7BZA7</accession>
<evidence type="ECO:0000259" key="2">
    <source>
        <dbReference type="PROSITE" id="PS50011"/>
    </source>
</evidence>
<feature type="compositionally biased region" description="Basic and acidic residues" evidence="1">
    <location>
        <begin position="98"/>
        <end position="122"/>
    </location>
</feature>
<feature type="compositionally biased region" description="Low complexity" evidence="1">
    <location>
        <begin position="675"/>
        <end position="704"/>
    </location>
</feature>